<feature type="region of interest" description="Disordered" evidence="6">
    <location>
        <begin position="141"/>
        <end position="165"/>
    </location>
</feature>
<organism evidence="8 9">
    <name type="scientific">Elliptochloris bilobata</name>
    <dbReference type="NCBI Taxonomy" id="381761"/>
    <lineage>
        <taxon>Eukaryota</taxon>
        <taxon>Viridiplantae</taxon>
        <taxon>Chlorophyta</taxon>
        <taxon>core chlorophytes</taxon>
        <taxon>Trebouxiophyceae</taxon>
        <taxon>Trebouxiophyceae incertae sedis</taxon>
        <taxon>Elliptochloris clade</taxon>
        <taxon>Elliptochloris</taxon>
    </lineage>
</organism>
<dbReference type="AlphaFoldDB" id="A0AAW1SKC5"/>
<evidence type="ECO:0000256" key="2">
    <source>
        <dbReference type="ARBA" id="ARBA00022771"/>
    </source>
</evidence>
<keyword evidence="9" id="KW-1185">Reference proteome</keyword>
<dbReference type="PANTHER" id="PTHR14493">
    <property type="entry name" value="UNKEMPT FAMILY MEMBER"/>
    <property type="match status" value="1"/>
</dbReference>
<evidence type="ECO:0000256" key="3">
    <source>
        <dbReference type="ARBA" id="ARBA00022833"/>
    </source>
</evidence>
<dbReference type="Proteomes" id="UP001445335">
    <property type="component" value="Unassembled WGS sequence"/>
</dbReference>
<evidence type="ECO:0000313" key="9">
    <source>
        <dbReference type="Proteomes" id="UP001445335"/>
    </source>
</evidence>
<dbReference type="Pfam" id="PF00642">
    <property type="entry name" value="zf-CCCH"/>
    <property type="match status" value="1"/>
</dbReference>
<feature type="domain" description="C3H1-type" evidence="7">
    <location>
        <begin position="73"/>
        <end position="100"/>
    </location>
</feature>
<keyword evidence="4" id="KW-0238">DNA-binding</keyword>
<accession>A0AAW1SKC5</accession>
<proteinExistence type="predicted"/>
<dbReference type="Pfam" id="PF25512">
    <property type="entry name" value="zf-CCCH_AtC3H23"/>
    <property type="match status" value="1"/>
</dbReference>
<name>A0AAW1SKC5_9CHLO</name>
<dbReference type="SMART" id="SM00356">
    <property type="entry name" value="ZnF_C3H1"/>
    <property type="match status" value="2"/>
</dbReference>
<feature type="zinc finger region" description="C3H1-type" evidence="5">
    <location>
        <begin position="73"/>
        <end position="100"/>
    </location>
</feature>
<dbReference type="InterPro" id="IPR000571">
    <property type="entry name" value="Znf_CCCH"/>
</dbReference>
<dbReference type="PROSITE" id="PS50103">
    <property type="entry name" value="ZF_C3H1"/>
    <property type="match status" value="1"/>
</dbReference>
<sequence length="165" mass="18113">MEPSRPCLYASLPVPGPHVPVASGAVRQDYGSEFYMLRFKVERCTNPLPHDHTACPAAHHGEKARRRCPLKYRYTGVPCPDFRKGSCKRGDACPWAHGVFECWLHPSKYRTQLCNDGPMCSRPVCFFAHTASELRETDLAAAGPAVSPKSRQGGKEGFAGVDPGV</sequence>
<evidence type="ECO:0000256" key="4">
    <source>
        <dbReference type="ARBA" id="ARBA00023125"/>
    </source>
</evidence>
<evidence type="ECO:0000256" key="6">
    <source>
        <dbReference type="SAM" id="MobiDB-lite"/>
    </source>
</evidence>
<dbReference type="SUPFAM" id="SSF90229">
    <property type="entry name" value="CCCH zinc finger"/>
    <property type="match status" value="1"/>
</dbReference>
<gene>
    <name evidence="8" type="ORF">WJX81_007463</name>
</gene>
<reference evidence="8 9" key="1">
    <citation type="journal article" date="2024" name="Nat. Commun.">
        <title>Phylogenomics reveals the evolutionary origins of lichenization in chlorophyte algae.</title>
        <authorList>
            <person name="Puginier C."/>
            <person name="Libourel C."/>
            <person name="Otte J."/>
            <person name="Skaloud P."/>
            <person name="Haon M."/>
            <person name="Grisel S."/>
            <person name="Petersen M."/>
            <person name="Berrin J.G."/>
            <person name="Delaux P.M."/>
            <person name="Dal Grande F."/>
            <person name="Keller J."/>
        </authorList>
    </citation>
    <scope>NUCLEOTIDE SEQUENCE [LARGE SCALE GENOMIC DNA]</scope>
    <source>
        <strain evidence="8 9">SAG 245.80</strain>
    </source>
</reference>
<dbReference type="Gene3D" id="3.30.1370.210">
    <property type="match status" value="1"/>
</dbReference>
<keyword evidence="3 5" id="KW-0862">Zinc</keyword>
<comment type="caution">
    <text evidence="8">The sequence shown here is derived from an EMBL/GenBank/DDBJ whole genome shotgun (WGS) entry which is preliminary data.</text>
</comment>
<dbReference type="InterPro" id="IPR045234">
    <property type="entry name" value="Unkempt-like"/>
</dbReference>
<dbReference type="GO" id="GO:0008270">
    <property type="term" value="F:zinc ion binding"/>
    <property type="evidence" value="ECO:0007669"/>
    <property type="project" value="UniProtKB-KW"/>
</dbReference>
<dbReference type="EMBL" id="JALJOU010000002">
    <property type="protein sequence ID" value="KAK9845977.1"/>
    <property type="molecule type" value="Genomic_DNA"/>
</dbReference>
<dbReference type="InterPro" id="IPR036855">
    <property type="entry name" value="Znf_CCCH_sf"/>
</dbReference>
<dbReference type="PANTHER" id="PTHR14493:SF50">
    <property type="entry name" value="RING FINGER PROTEIN UNKEMPT"/>
    <property type="match status" value="1"/>
</dbReference>
<evidence type="ECO:0000256" key="1">
    <source>
        <dbReference type="ARBA" id="ARBA00022723"/>
    </source>
</evidence>
<evidence type="ECO:0000313" key="8">
    <source>
        <dbReference type="EMBL" id="KAK9845977.1"/>
    </source>
</evidence>
<dbReference type="InterPro" id="IPR057444">
    <property type="entry name" value="Znf-CCCH_AtC3H23-like"/>
</dbReference>
<evidence type="ECO:0000259" key="7">
    <source>
        <dbReference type="PROSITE" id="PS50103"/>
    </source>
</evidence>
<dbReference type="GO" id="GO:0003677">
    <property type="term" value="F:DNA binding"/>
    <property type="evidence" value="ECO:0007669"/>
    <property type="project" value="UniProtKB-KW"/>
</dbReference>
<keyword evidence="1 5" id="KW-0479">Metal-binding</keyword>
<protein>
    <recommendedName>
        <fullName evidence="7">C3H1-type domain-containing protein</fullName>
    </recommendedName>
</protein>
<keyword evidence="2 5" id="KW-0863">Zinc-finger</keyword>
<evidence type="ECO:0000256" key="5">
    <source>
        <dbReference type="PROSITE-ProRule" id="PRU00723"/>
    </source>
</evidence>